<dbReference type="Pfam" id="PF03140">
    <property type="entry name" value="DUF247"/>
    <property type="match status" value="1"/>
</dbReference>
<dbReference type="PANTHER" id="PTHR31549">
    <property type="entry name" value="PROTEIN, PUTATIVE (DUF247)-RELATED-RELATED"/>
    <property type="match status" value="1"/>
</dbReference>
<keyword evidence="1" id="KW-0472">Membrane</keyword>
<organism evidence="2 3">
    <name type="scientific">Eragrostis curvula</name>
    <name type="common">weeping love grass</name>
    <dbReference type="NCBI Taxonomy" id="38414"/>
    <lineage>
        <taxon>Eukaryota</taxon>
        <taxon>Viridiplantae</taxon>
        <taxon>Streptophyta</taxon>
        <taxon>Embryophyta</taxon>
        <taxon>Tracheophyta</taxon>
        <taxon>Spermatophyta</taxon>
        <taxon>Magnoliopsida</taxon>
        <taxon>Liliopsida</taxon>
        <taxon>Poales</taxon>
        <taxon>Poaceae</taxon>
        <taxon>PACMAD clade</taxon>
        <taxon>Chloridoideae</taxon>
        <taxon>Eragrostideae</taxon>
        <taxon>Eragrostidinae</taxon>
        <taxon>Eragrostis</taxon>
    </lineage>
</organism>
<gene>
    <name evidence="2" type="ORF">EJB05_50267</name>
</gene>
<keyword evidence="3" id="KW-1185">Reference proteome</keyword>
<feature type="non-terminal residue" evidence="2">
    <location>
        <position position="1"/>
    </location>
</feature>
<keyword evidence="1" id="KW-1133">Transmembrane helix</keyword>
<dbReference type="OrthoDB" id="1849062at2759"/>
<dbReference type="Gramene" id="TVU04174">
    <property type="protein sequence ID" value="TVU04174"/>
    <property type="gene ID" value="EJB05_50267"/>
</dbReference>
<proteinExistence type="predicted"/>
<evidence type="ECO:0000313" key="2">
    <source>
        <dbReference type="EMBL" id="TVU04174.1"/>
    </source>
</evidence>
<feature type="transmembrane region" description="Helical" evidence="1">
    <location>
        <begin position="584"/>
        <end position="602"/>
    </location>
</feature>
<dbReference type="Proteomes" id="UP000324897">
    <property type="component" value="Unassembled WGS sequence"/>
</dbReference>
<dbReference type="AlphaFoldDB" id="A0A5J9SYS8"/>
<evidence type="ECO:0000313" key="3">
    <source>
        <dbReference type="Proteomes" id="UP000324897"/>
    </source>
</evidence>
<reference evidence="2 3" key="1">
    <citation type="journal article" date="2019" name="Sci. Rep.">
        <title>A high-quality genome of Eragrostis curvula grass provides insights into Poaceae evolution and supports new strategies to enhance forage quality.</title>
        <authorList>
            <person name="Carballo J."/>
            <person name="Santos B.A.C.M."/>
            <person name="Zappacosta D."/>
            <person name="Garbus I."/>
            <person name="Selva J.P."/>
            <person name="Gallo C.A."/>
            <person name="Diaz A."/>
            <person name="Albertini E."/>
            <person name="Caccamo M."/>
            <person name="Echenique V."/>
        </authorList>
    </citation>
    <scope>NUCLEOTIDE SEQUENCE [LARGE SCALE GENOMIC DNA]</scope>
    <source>
        <strain evidence="3">cv. Victoria</strain>
        <tissue evidence="2">Leaf</tissue>
    </source>
</reference>
<comment type="caution">
    <text evidence="2">The sequence shown here is derived from an EMBL/GenBank/DDBJ whole genome shotgun (WGS) entry which is preliminary data.</text>
</comment>
<dbReference type="EMBL" id="RWGY01000088">
    <property type="protein sequence ID" value="TVU04174.1"/>
    <property type="molecule type" value="Genomic_DNA"/>
</dbReference>
<protein>
    <submittedName>
        <fullName evidence="2">Uncharacterized protein</fullName>
    </submittedName>
</protein>
<dbReference type="PANTHER" id="PTHR31549:SF32">
    <property type="match status" value="1"/>
</dbReference>
<dbReference type="InterPro" id="IPR004158">
    <property type="entry name" value="DUF247_pln"/>
</dbReference>
<accession>A0A5J9SYS8</accession>
<evidence type="ECO:0000256" key="1">
    <source>
        <dbReference type="SAM" id="Phobius"/>
    </source>
</evidence>
<keyword evidence="1" id="KW-0812">Transmembrane</keyword>
<sequence>MEPAADWPSCYHPEISSWSMEPAADWASYDHPRVANWTMEPAAGWASYDHPRVANWTMEPAAGWASYDHPQVASWTMEPAAGWASYYHPKVAMEQAAWAPPGILGEPMSTEMFGICHQTSIPSEPVEYAAGAHNDSIMTATRQAYDDDSHSTGSNQTTTDDIAKGLEDSVKQIQIDADIQRKKIHRYPVSLRGIDKRYREPKIVAIGPYYHPIGKNPAGKKPEDVEHLKDAEIVKQAAAYCCCGLDGNSVARLYNVVRAGAKEHNFRSLYDKDVMEGISLDSFTSMLFFDACFLVQYMHYVVSRSRPGDAAGEPGDSLYPSLKSYFDSNDRDIYHDIMLLENQIPWKVVEIVKELWPVDLKTFIACLRDCLQDVKEEDCDRRRRRTEFELVDESKFPPPHLLGILRFYIVGTSKGEKLQKLPDQVTRVSPSKLAEAGISLKPNEKIDLTGMCIEEKGPFFANLFLPPLLLDARPSWLINMAALEICMNSDFLQQGDEDSAVCSYLNLLTMLVHREKDVYDLRKKSLLQGGGGFSDKDALDFFSCLHDLRLGSSYSRTMVGIQDYMHKRRTRIMVYGFLYRNKKVIIALFSAVATVLAILEALKTIKVF</sequence>
<name>A0A5J9SYS8_9POAL</name>